<protein>
    <recommendedName>
        <fullName evidence="3">Ion channel</fullName>
    </recommendedName>
</protein>
<dbReference type="PANTHER" id="PTHR47520:SF13">
    <property type="entry name" value="PROTEIN CBG10012"/>
    <property type="match status" value="1"/>
</dbReference>
<keyword evidence="2" id="KW-1185">Reference proteome</keyword>
<dbReference type="PANTHER" id="PTHR47520">
    <property type="entry name" value="CX DOMAIN-CONTAINING PROTEIN-RELATED"/>
    <property type="match status" value="1"/>
</dbReference>
<name>A0AAV5SU40_9BILA</name>
<dbReference type="Proteomes" id="UP001432027">
    <property type="component" value="Unassembled WGS sequence"/>
</dbReference>
<dbReference type="EMBL" id="BTSX01000002">
    <property type="protein sequence ID" value="GMS83709.1"/>
    <property type="molecule type" value="Genomic_DNA"/>
</dbReference>
<comment type="caution">
    <text evidence="1">The sequence shown here is derived from an EMBL/GenBank/DDBJ whole genome shotgun (WGS) entry which is preliminary data.</text>
</comment>
<reference evidence="1" key="1">
    <citation type="submission" date="2023-10" db="EMBL/GenBank/DDBJ databases">
        <title>Genome assembly of Pristionchus species.</title>
        <authorList>
            <person name="Yoshida K."/>
            <person name="Sommer R.J."/>
        </authorList>
    </citation>
    <scope>NUCLEOTIDE SEQUENCE</scope>
    <source>
        <strain evidence="1">RS0144</strain>
    </source>
</reference>
<organism evidence="1 2">
    <name type="scientific">Pristionchus entomophagus</name>
    <dbReference type="NCBI Taxonomy" id="358040"/>
    <lineage>
        <taxon>Eukaryota</taxon>
        <taxon>Metazoa</taxon>
        <taxon>Ecdysozoa</taxon>
        <taxon>Nematoda</taxon>
        <taxon>Chromadorea</taxon>
        <taxon>Rhabditida</taxon>
        <taxon>Rhabditina</taxon>
        <taxon>Diplogasteromorpha</taxon>
        <taxon>Diplogasteroidea</taxon>
        <taxon>Neodiplogasteridae</taxon>
        <taxon>Pristionchus</taxon>
    </lineage>
</organism>
<feature type="non-terminal residue" evidence="1">
    <location>
        <position position="127"/>
    </location>
</feature>
<gene>
    <name evidence="1" type="ORF">PENTCL1PPCAC_5884</name>
</gene>
<evidence type="ECO:0008006" key="3">
    <source>
        <dbReference type="Google" id="ProtNLM"/>
    </source>
</evidence>
<proteinExistence type="predicted"/>
<feature type="non-terminal residue" evidence="1">
    <location>
        <position position="1"/>
    </location>
</feature>
<dbReference type="AlphaFoldDB" id="A0AAV5SU40"/>
<evidence type="ECO:0000313" key="1">
    <source>
        <dbReference type="EMBL" id="GMS83709.1"/>
    </source>
</evidence>
<evidence type="ECO:0000313" key="2">
    <source>
        <dbReference type="Proteomes" id="UP001432027"/>
    </source>
</evidence>
<sequence length="127" mass="14636">VGSSPYFWGEKNIPVSNNETDCVDFTASNDASSNFTICKFVMFCRCRKSLSEVFIVGERNRNSLDGYSYSEQYSDRVFHCSADEFAWLCPWNEKCCEWECCSTEQKEHSEYTPPDEDLLVGVFNLTI</sequence>
<accession>A0AAV5SU40</accession>